<dbReference type="AlphaFoldDB" id="A0A8S3D3H1"/>
<feature type="non-terminal residue" evidence="2">
    <location>
        <position position="1"/>
    </location>
</feature>
<evidence type="ECO:0000313" key="3">
    <source>
        <dbReference type="Proteomes" id="UP000676336"/>
    </source>
</evidence>
<sequence>QEKTACVEYSTIYHPPEELEIPDNGSNTNASPNASGNESSQSMSESTISSSSNSLVSSRHNSPSEDTNNFIADLSGSAHD</sequence>
<organism evidence="2 3">
    <name type="scientific">Rotaria magnacalcarata</name>
    <dbReference type="NCBI Taxonomy" id="392030"/>
    <lineage>
        <taxon>Eukaryota</taxon>
        <taxon>Metazoa</taxon>
        <taxon>Spiralia</taxon>
        <taxon>Gnathifera</taxon>
        <taxon>Rotifera</taxon>
        <taxon>Eurotatoria</taxon>
        <taxon>Bdelloidea</taxon>
        <taxon>Philodinida</taxon>
        <taxon>Philodinidae</taxon>
        <taxon>Rotaria</taxon>
    </lineage>
</organism>
<feature type="compositionally biased region" description="Low complexity" evidence="1">
    <location>
        <begin position="33"/>
        <end position="61"/>
    </location>
</feature>
<comment type="caution">
    <text evidence="2">The sequence shown here is derived from an EMBL/GenBank/DDBJ whole genome shotgun (WGS) entry which is preliminary data.</text>
</comment>
<protein>
    <submittedName>
        <fullName evidence="2">Uncharacterized protein</fullName>
    </submittedName>
</protein>
<proteinExistence type="predicted"/>
<feature type="non-terminal residue" evidence="2">
    <location>
        <position position="80"/>
    </location>
</feature>
<evidence type="ECO:0000313" key="2">
    <source>
        <dbReference type="EMBL" id="CAF4978398.1"/>
    </source>
</evidence>
<reference evidence="2" key="1">
    <citation type="submission" date="2021-02" db="EMBL/GenBank/DDBJ databases">
        <authorList>
            <person name="Nowell W R."/>
        </authorList>
    </citation>
    <scope>NUCLEOTIDE SEQUENCE</scope>
</reference>
<dbReference type="EMBL" id="CAJOBI010196617">
    <property type="protein sequence ID" value="CAF4978398.1"/>
    <property type="molecule type" value="Genomic_DNA"/>
</dbReference>
<name>A0A8S3D3H1_9BILA</name>
<gene>
    <name evidence="2" type="ORF">SMN809_LOCUS55573</name>
</gene>
<feature type="region of interest" description="Disordered" evidence="1">
    <location>
        <begin position="1"/>
        <end position="80"/>
    </location>
</feature>
<evidence type="ECO:0000256" key="1">
    <source>
        <dbReference type="SAM" id="MobiDB-lite"/>
    </source>
</evidence>
<accession>A0A8S3D3H1</accession>
<dbReference type="Proteomes" id="UP000676336">
    <property type="component" value="Unassembled WGS sequence"/>
</dbReference>